<reference evidence="1" key="1">
    <citation type="submission" date="2014-09" db="EMBL/GenBank/DDBJ databases">
        <authorList>
            <person name="Magalhaes I.L.F."/>
            <person name="Oliveira U."/>
            <person name="Santos F.R."/>
            <person name="Vidigal T.H.D.A."/>
            <person name="Brescovit A.D."/>
            <person name="Santos A.J."/>
        </authorList>
    </citation>
    <scope>NUCLEOTIDE SEQUENCE</scope>
    <source>
        <tissue evidence="1">Shoot tissue taken approximately 20 cm above the soil surface</tissue>
    </source>
</reference>
<proteinExistence type="predicted"/>
<dbReference type="AlphaFoldDB" id="A0A0A9BPE3"/>
<organism evidence="1">
    <name type="scientific">Arundo donax</name>
    <name type="common">Giant reed</name>
    <name type="synonym">Donax arundinaceus</name>
    <dbReference type="NCBI Taxonomy" id="35708"/>
    <lineage>
        <taxon>Eukaryota</taxon>
        <taxon>Viridiplantae</taxon>
        <taxon>Streptophyta</taxon>
        <taxon>Embryophyta</taxon>
        <taxon>Tracheophyta</taxon>
        <taxon>Spermatophyta</taxon>
        <taxon>Magnoliopsida</taxon>
        <taxon>Liliopsida</taxon>
        <taxon>Poales</taxon>
        <taxon>Poaceae</taxon>
        <taxon>PACMAD clade</taxon>
        <taxon>Arundinoideae</taxon>
        <taxon>Arundineae</taxon>
        <taxon>Arundo</taxon>
    </lineage>
</organism>
<protein>
    <submittedName>
        <fullName evidence="1">Uncharacterized protein</fullName>
    </submittedName>
</protein>
<accession>A0A0A9BPE3</accession>
<reference evidence="1" key="2">
    <citation type="journal article" date="2015" name="Data Brief">
        <title>Shoot transcriptome of the giant reed, Arundo donax.</title>
        <authorList>
            <person name="Barrero R.A."/>
            <person name="Guerrero F.D."/>
            <person name="Moolhuijzen P."/>
            <person name="Goolsby J.A."/>
            <person name="Tidwell J."/>
            <person name="Bellgard S.E."/>
            <person name="Bellgard M.I."/>
        </authorList>
    </citation>
    <scope>NUCLEOTIDE SEQUENCE</scope>
    <source>
        <tissue evidence="1">Shoot tissue taken approximately 20 cm above the soil surface</tissue>
    </source>
</reference>
<dbReference type="EMBL" id="GBRH01233847">
    <property type="protein sequence ID" value="JAD64048.1"/>
    <property type="molecule type" value="Transcribed_RNA"/>
</dbReference>
<sequence length="50" mass="5541">MLFSLSFVLPSNLYPADNNGRSNCLQSISLKCIFLISGYCRRCKAVLVAI</sequence>
<name>A0A0A9BPE3_ARUDO</name>
<evidence type="ECO:0000313" key="1">
    <source>
        <dbReference type="EMBL" id="JAD64048.1"/>
    </source>
</evidence>